<reference evidence="4" key="2">
    <citation type="journal article" date="2022" name="Microbiol. Resour. Announc.">
        <title>Metagenome Sequencing to Explore Phylogenomics of Terrestrial Cyanobacteria.</title>
        <authorList>
            <person name="Ward R.D."/>
            <person name="Stajich J.E."/>
            <person name="Johansen J.R."/>
            <person name="Huntemann M."/>
            <person name="Clum A."/>
            <person name="Foster B."/>
            <person name="Foster B."/>
            <person name="Roux S."/>
            <person name="Palaniappan K."/>
            <person name="Varghese N."/>
            <person name="Mukherjee S."/>
            <person name="Reddy T.B.K."/>
            <person name="Daum C."/>
            <person name="Copeland A."/>
            <person name="Chen I.A."/>
            <person name="Ivanova N.N."/>
            <person name="Kyrpides N.C."/>
            <person name="Shapiro N."/>
            <person name="Eloe-Fadrosh E.A."/>
            <person name="Pietrasiak N."/>
        </authorList>
    </citation>
    <scope>NUCLEOTIDE SEQUENCE</scope>
    <source>
        <strain evidence="4">CPER-KK1</strain>
    </source>
</reference>
<dbReference type="Proteomes" id="UP000753908">
    <property type="component" value="Unassembled WGS sequence"/>
</dbReference>
<reference evidence="4" key="1">
    <citation type="submission" date="2021-05" db="EMBL/GenBank/DDBJ databases">
        <authorList>
            <person name="Pietrasiak N."/>
            <person name="Ward R."/>
            <person name="Stajich J.E."/>
            <person name="Kurbessoian T."/>
        </authorList>
    </citation>
    <scope>NUCLEOTIDE SEQUENCE</scope>
    <source>
        <strain evidence="4">CPER-KK1</strain>
    </source>
</reference>
<dbReference type="InterPro" id="IPR045155">
    <property type="entry name" value="Beta-lactam_cat"/>
</dbReference>
<protein>
    <submittedName>
        <fullName evidence="4">Class A beta-lactamase-related serine hydrolase</fullName>
    </submittedName>
</protein>
<evidence type="ECO:0000256" key="1">
    <source>
        <dbReference type="SAM" id="MobiDB-lite"/>
    </source>
</evidence>
<feature type="region of interest" description="Disordered" evidence="1">
    <location>
        <begin position="1"/>
        <end position="41"/>
    </location>
</feature>
<sequence length="393" mass="41954">MGGTIPVTPAPVGTGTRRVRQSPASVSPQSKKARSPRHSPKRPLSPFIHIIRLLILGIGIGAIVGTLLSVLNPATQASDKVKETPTAEVQESPSEVNTGTPLALSQEIPELKAQMQTLAAEHPTLQPGVFLVDMDTGAYLDWQSNATFASASTIKVPILVAFFQDVDEGKIRLDEPLTMQPEMIAAGSGDLQYKQAGTQYTALEVATKMIVISDNTATNMLITRLGGAAALNARFREWGLSATSLNSPLPDVEGTNTTSPKDLGNLMSLVNQGKLVSLRSRDRLLDIMQRTQTNSLLPQGLGAGAIIAHKTGNIGSLLADVGLVDMPSGKRYLVAVMVKRPHNDATAEELIRQISRTVYDYFNQPRVTPSTTLTPSEGTATISQTLTSEDSVN</sequence>
<dbReference type="PANTHER" id="PTHR35333:SF4">
    <property type="entry name" value="SLR0121 PROTEIN"/>
    <property type="match status" value="1"/>
</dbReference>
<evidence type="ECO:0000313" key="5">
    <source>
        <dbReference type="Proteomes" id="UP000753908"/>
    </source>
</evidence>
<keyword evidence="2" id="KW-0812">Transmembrane</keyword>
<dbReference type="Pfam" id="PF13354">
    <property type="entry name" value="Beta-lactamase2"/>
    <property type="match status" value="1"/>
</dbReference>
<evidence type="ECO:0000259" key="3">
    <source>
        <dbReference type="Pfam" id="PF13354"/>
    </source>
</evidence>
<dbReference type="SUPFAM" id="SSF56601">
    <property type="entry name" value="beta-lactamase/transpeptidase-like"/>
    <property type="match status" value="1"/>
</dbReference>
<feature type="region of interest" description="Disordered" evidence="1">
    <location>
        <begin position="77"/>
        <end position="100"/>
    </location>
</feature>
<dbReference type="PANTHER" id="PTHR35333">
    <property type="entry name" value="BETA-LACTAMASE"/>
    <property type="match status" value="1"/>
</dbReference>
<dbReference type="InterPro" id="IPR000871">
    <property type="entry name" value="Beta-lactam_class-A"/>
</dbReference>
<dbReference type="Gene3D" id="3.40.710.10">
    <property type="entry name" value="DD-peptidase/beta-lactamase superfamily"/>
    <property type="match status" value="1"/>
</dbReference>
<keyword evidence="2" id="KW-1133">Transmembrane helix</keyword>
<comment type="caution">
    <text evidence="4">The sequence shown here is derived from an EMBL/GenBank/DDBJ whole genome shotgun (WGS) entry which is preliminary data.</text>
</comment>
<feature type="compositionally biased region" description="Polar residues" evidence="1">
    <location>
        <begin position="87"/>
        <end position="100"/>
    </location>
</feature>
<evidence type="ECO:0000256" key="2">
    <source>
        <dbReference type="SAM" id="Phobius"/>
    </source>
</evidence>
<dbReference type="GO" id="GO:0008800">
    <property type="term" value="F:beta-lactamase activity"/>
    <property type="evidence" value="ECO:0007669"/>
    <property type="project" value="InterPro"/>
</dbReference>
<gene>
    <name evidence="4" type="ORF">KME25_16180</name>
</gene>
<evidence type="ECO:0000313" key="4">
    <source>
        <dbReference type="EMBL" id="MBW4545965.1"/>
    </source>
</evidence>
<feature type="compositionally biased region" description="Basic residues" evidence="1">
    <location>
        <begin position="31"/>
        <end position="41"/>
    </location>
</feature>
<dbReference type="GO" id="GO:0030655">
    <property type="term" value="P:beta-lactam antibiotic catabolic process"/>
    <property type="evidence" value="ECO:0007669"/>
    <property type="project" value="InterPro"/>
</dbReference>
<dbReference type="AlphaFoldDB" id="A0A951PL56"/>
<keyword evidence="2" id="KW-0472">Membrane</keyword>
<name>A0A951PL56_9CYAN</name>
<dbReference type="InterPro" id="IPR012338">
    <property type="entry name" value="Beta-lactam/transpept-like"/>
</dbReference>
<proteinExistence type="predicted"/>
<feature type="transmembrane region" description="Helical" evidence="2">
    <location>
        <begin position="50"/>
        <end position="71"/>
    </location>
</feature>
<accession>A0A951PL56</accession>
<dbReference type="EMBL" id="JAHHIF010000020">
    <property type="protein sequence ID" value="MBW4545965.1"/>
    <property type="molecule type" value="Genomic_DNA"/>
</dbReference>
<keyword evidence="4" id="KW-0378">Hydrolase</keyword>
<dbReference type="GO" id="GO:0046677">
    <property type="term" value="P:response to antibiotic"/>
    <property type="evidence" value="ECO:0007669"/>
    <property type="project" value="InterPro"/>
</dbReference>
<feature type="domain" description="Beta-lactamase class A catalytic" evidence="3">
    <location>
        <begin position="128"/>
        <end position="338"/>
    </location>
</feature>
<organism evidence="4 5">
    <name type="scientific">Symplocastrum torsivum CPER-KK1</name>
    <dbReference type="NCBI Taxonomy" id="450513"/>
    <lineage>
        <taxon>Bacteria</taxon>
        <taxon>Bacillati</taxon>
        <taxon>Cyanobacteriota</taxon>
        <taxon>Cyanophyceae</taxon>
        <taxon>Oscillatoriophycideae</taxon>
        <taxon>Oscillatoriales</taxon>
        <taxon>Microcoleaceae</taxon>
        <taxon>Symplocastrum</taxon>
    </lineage>
</organism>